<dbReference type="KEGG" id="vg:26637859"/>
<dbReference type="OrthoDB" id="38259at10239"/>
<sequence length="61" mass="7339">MQFKPLSFFLRNGKIIRKVDYGNYITYQILVGDRQLLIVECRDNQCVEVYSLDLRRINKKL</sequence>
<dbReference type="GeneID" id="26637859"/>
<proteinExistence type="predicted"/>
<keyword evidence="2" id="KW-1185">Reference proteome</keyword>
<organism evidence="1 2">
    <name type="scientific">Acidianus bottle-shaped virus 2 strain ABV2</name>
    <dbReference type="NCBI Taxonomy" id="1732173"/>
    <lineage>
        <taxon>Viruses</taxon>
        <taxon>Viruses incertae sedis</taxon>
        <taxon>Ampullaviridae</taxon>
        <taxon>Bottigliavirus</taxon>
        <taxon>Bottigliavirus puteoliense</taxon>
        <taxon>Bottigliavirus ABV2</taxon>
    </lineage>
</organism>
<dbReference type="EMBL" id="KP282673">
    <property type="protein sequence ID" value="ALG96769.1"/>
    <property type="molecule type" value="Genomic_DNA"/>
</dbReference>
<evidence type="ECO:0000313" key="1">
    <source>
        <dbReference type="EMBL" id="ALG96769.1"/>
    </source>
</evidence>
<protein>
    <submittedName>
        <fullName evidence="1">Uncharacterized protein</fullName>
    </submittedName>
</protein>
<dbReference type="Proteomes" id="UP000202536">
    <property type="component" value="Segment"/>
</dbReference>
<reference evidence="1 2" key="1">
    <citation type="journal article" date="2015" name="Environ. Microbiol.">
        <title>Novel viral genomes identified from six metagenomes reveal wide distribution of archaeal viruses and high viral diversity in terrestrial hot springs.</title>
        <authorList>
            <person name="Gudbergsdottir S.R."/>
            <person name="Menzel P."/>
            <person name="Krogh A."/>
            <person name="Young M."/>
            <person name="Peng X."/>
        </authorList>
    </citation>
    <scope>NUCLEOTIDE SEQUENCE [LARGE SCALE GENOMIC DNA]</scope>
    <source>
        <strain evidence="1 2">ABV2</strain>
    </source>
</reference>
<accession>A0A0N9PCK7</accession>
<name>A0A0N9PCK7_9VIRU</name>
<evidence type="ECO:0000313" key="2">
    <source>
        <dbReference type="Proteomes" id="UP000202536"/>
    </source>
</evidence>
<dbReference type="RefSeq" id="YP_009211291.1">
    <property type="nucleotide sequence ID" value="NC_028938.1"/>
</dbReference>